<dbReference type="RefSeq" id="XP_056696993.1">
    <property type="nucleotide sequence ID" value="XM_056841015.1"/>
</dbReference>
<reference evidence="10" key="1">
    <citation type="journal article" date="2021" name="Nat. Commun.">
        <title>Genomic analyses provide insights into spinach domestication and the genetic basis of agronomic traits.</title>
        <authorList>
            <person name="Cai X."/>
            <person name="Sun X."/>
            <person name="Xu C."/>
            <person name="Sun H."/>
            <person name="Wang X."/>
            <person name="Ge C."/>
            <person name="Zhang Z."/>
            <person name="Wang Q."/>
            <person name="Fei Z."/>
            <person name="Jiao C."/>
            <person name="Wang Q."/>
        </authorList>
    </citation>
    <scope>NUCLEOTIDE SEQUENCE [LARGE SCALE GENOMIC DNA]</scope>
    <source>
        <strain evidence="10">cv. Varoflay</strain>
    </source>
</reference>
<dbReference type="SUPFAM" id="SSF52540">
    <property type="entry name" value="P-loop containing nucleoside triphosphate hydrolases"/>
    <property type="match status" value="1"/>
</dbReference>
<evidence type="ECO:0000256" key="3">
    <source>
        <dbReference type="ARBA" id="ARBA00022741"/>
    </source>
</evidence>
<evidence type="ECO:0000256" key="8">
    <source>
        <dbReference type="SAM" id="MobiDB-lite"/>
    </source>
</evidence>
<keyword evidence="4 6" id="KW-0067">ATP-binding</keyword>
<dbReference type="InterPro" id="IPR019821">
    <property type="entry name" value="Kinesin_motor_CS"/>
</dbReference>
<dbReference type="InterPro" id="IPR001752">
    <property type="entry name" value="Kinesin_motor_dom"/>
</dbReference>
<keyword evidence="10" id="KW-1185">Reference proteome</keyword>
<keyword evidence="5 6" id="KW-0505">Motor protein</keyword>
<dbReference type="InterPro" id="IPR036961">
    <property type="entry name" value="Kinesin_motor_dom_sf"/>
</dbReference>
<dbReference type="PRINTS" id="PR00380">
    <property type="entry name" value="KINESINHEAVY"/>
</dbReference>
<dbReference type="Proteomes" id="UP000813463">
    <property type="component" value="Chromosome 3"/>
</dbReference>
<dbReference type="Pfam" id="PF00225">
    <property type="entry name" value="Kinesin"/>
    <property type="match status" value="1"/>
</dbReference>
<feature type="coiled-coil region" evidence="7">
    <location>
        <begin position="352"/>
        <end position="422"/>
    </location>
</feature>
<dbReference type="InterPro" id="IPR021881">
    <property type="entry name" value="NACK_C"/>
</dbReference>
<dbReference type="Gene3D" id="3.40.850.10">
    <property type="entry name" value="Kinesin motor domain"/>
    <property type="match status" value="1"/>
</dbReference>
<dbReference type="PANTHER" id="PTHR47968">
    <property type="entry name" value="CENTROMERE PROTEIN E"/>
    <property type="match status" value="1"/>
</dbReference>
<proteinExistence type="inferred from homology"/>
<protein>
    <submittedName>
        <fullName evidence="11">Kinesin-like protein KIN-7E isoform X1</fullName>
    </submittedName>
</protein>
<dbReference type="InterPro" id="IPR027640">
    <property type="entry name" value="Kinesin-like_fam"/>
</dbReference>
<dbReference type="InterPro" id="IPR027417">
    <property type="entry name" value="P-loop_NTPase"/>
</dbReference>
<keyword evidence="7" id="KW-0175">Coiled coil</keyword>
<evidence type="ECO:0000256" key="1">
    <source>
        <dbReference type="ARBA" id="ARBA00007310"/>
    </source>
</evidence>
<dbReference type="PROSITE" id="PS50067">
    <property type="entry name" value="KINESIN_MOTOR_2"/>
    <property type="match status" value="1"/>
</dbReference>
<comment type="similarity">
    <text evidence="1">Belongs to the TRAFAC class myosin-kinesin ATPase superfamily. Kinesin family. KIN-7 subfamily.</text>
</comment>
<sequence length="1032" mass="116713">MGSADGDEAMQGSSGREEERILVSVRLRPLNGKEALRKEAVDWECINGNTIVYKNNLSPERSLYPNYFTFDRVFRSDCTTRQVYEEGAKAVVLSVVSGINSSVFAYGQTSSGKTFTMSGITEYTMEDIFDYIQKHKERDFHLKFSAMEIYNESVRDLLTTDNSLLRLLDDPERGTVVEKLTEETLRDWDHFKELLAMCEAQRQIGETFLNEVSSRSHQILRLTIESSNREFLGKNNCSTLSATLNFVDLAGSERASQALSAGSRLKEGSHINRSLLTLGTVIRKLSKGQTGHIPYRDSKLTRILQSSLGGNARTAVICTLSPARSYVEQSRNTLLFASCAKEVTTDARVNVVMSDKALMKHLQRELARLETELKSANPSTRSDATDLLREKDYKIDELERRVNELTLQLDLAISQIHNLQQEDSSYPNLHVRQASESSCSITTSVVDHHSFSAHSPTFEPPESPDRHSGFSYEENYSNSDIDENLPPSSSFEGFLINTPNEASPDIHMQTPVGLENDSTDLPEAGHFIVSEETEGKTSNSFETDLPNMVEEIGEENTDTFELRLEQVSDGYGSRFPDFVEFDPYQVSEEFGDKTPNSYEFDQYEGITETTSNYDGTVPKQAPEAAREETDNNNLEKYFKEVQCIESENPQDNERKSLVLTGCENDGCTDDKPEEVSELDNMNSSYNQDCVPEIQKLNCIVSSQSNNVNTTCSSSFPEEVKYEIKYESGDGECIDRPEEVDEKLSALNYDADDGIPGNSIRDMELDESSQVADGKVPSQMEDIQNYKSVSFKKEIVKAKSMDQVQLRNFQVEDDALQKANNSIKNLKDVGLNRQDDLHDSVIPCSSDAKRLQREIIGLWDACNILLVHRTYFYLLFIKDDQADTIYMEVERRRLFYIRDAFSCDNSIVLDGRQLTPGSSSRQSLHSERKMLSKLMKRRFSTQERIDLYVKWGISLDSKRRSSQLANRLWVNSVDMDHITESAKIVAKLVRLNKPQVPKEVFGLNLTTTQGRRKSFGSKLLSVPCKNTFLEATH</sequence>
<gene>
    <name evidence="11" type="primary">LOC110789723</name>
</gene>
<evidence type="ECO:0000259" key="9">
    <source>
        <dbReference type="PROSITE" id="PS50067"/>
    </source>
</evidence>
<keyword evidence="3 6" id="KW-0547">Nucleotide-binding</keyword>
<accession>A0ABM3RN05</accession>
<evidence type="ECO:0000256" key="2">
    <source>
        <dbReference type="ARBA" id="ARBA00022701"/>
    </source>
</evidence>
<evidence type="ECO:0000256" key="7">
    <source>
        <dbReference type="SAM" id="Coils"/>
    </source>
</evidence>
<dbReference type="Pfam" id="PF11995">
    <property type="entry name" value="DUF3490"/>
    <property type="match status" value="1"/>
</dbReference>
<evidence type="ECO:0000256" key="4">
    <source>
        <dbReference type="ARBA" id="ARBA00022840"/>
    </source>
</evidence>
<reference evidence="11" key="2">
    <citation type="submission" date="2025-08" db="UniProtKB">
        <authorList>
            <consortium name="RefSeq"/>
        </authorList>
    </citation>
    <scope>IDENTIFICATION</scope>
    <source>
        <tissue evidence="11">Leaf</tissue>
    </source>
</reference>
<evidence type="ECO:0000256" key="5">
    <source>
        <dbReference type="ARBA" id="ARBA00023175"/>
    </source>
</evidence>
<dbReference type="SMART" id="SM00129">
    <property type="entry name" value="KISc"/>
    <property type="match status" value="1"/>
</dbReference>
<organism evidence="10 11">
    <name type="scientific">Spinacia oleracea</name>
    <name type="common">Spinach</name>
    <dbReference type="NCBI Taxonomy" id="3562"/>
    <lineage>
        <taxon>Eukaryota</taxon>
        <taxon>Viridiplantae</taxon>
        <taxon>Streptophyta</taxon>
        <taxon>Embryophyta</taxon>
        <taxon>Tracheophyta</taxon>
        <taxon>Spermatophyta</taxon>
        <taxon>Magnoliopsida</taxon>
        <taxon>eudicotyledons</taxon>
        <taxon>Gunneridae</taxon>
        <taxon>Pentapetalae</taxon>
        <taxon>Caryophyllales</taxon>
        <taxon>Chenopodiaceae</taxon>
        <taxon>Chenopodioideae</taxon>
        <taxon>Anserineae</taxon>
        <taxon>Spinacia</taxon>
    </lineage>
</organism>
<feature type="binding site" evidence="6">
    <location>
        <begin position="107"/>
        <end position="114"/>
    </location>
    <ligand>
        <name>ATP</name>
        <dbReference type="ChEBI" id="CHEBI:30616"/>
    </ligand>
</feature>
<dbReference type="PANTHER" id="PTHR47968:SF18">
    <property type="entry name" value="KINESIN-LIKE PROTEIN KIN-7F"/>
    <property type="match status" value="1"/>
</dbReference>
<feature type="region of interest" description="Disordered" evidence="8">
    <location>
        <begin position="451"/>
        <end position="478"/>
    </location>
</feature>
<feature type="domain" description="Kinesin motor" evidence="9">
    <location>
        <begin position="20"/>
        <end position="343"/>
    </location>
</feature>
<dbReference type="CDD" id="cd01374">
    <property type="entry name" value="KISc_CENP_E"/>
    <property type="match status" value="1"/>
</dbReference>
<evidence type="ECO:0000313" key="11">
    <source>
        <dbReference type="RefSeq" id="XP_056696993.1"/>
    </source>
</evidence>
<evidence type="ECO:0000313" key="10">
    <source>
        <dbReference type="Proteomes" id="UP000813463"/>
    </source>
</evidence>
<keyword evidence="2" id="KW-0493">Microtubule</keyword>
<dbReference type="PROSITE" id="PS00411">
    <property type="entry name" value="KINESIN_MOTOR_1"/>
    <property type="match status" value="1"/>
</dbReference>
<evidence type="ECO:0000256" key="6">
    <source>
        <dbReference type="PROSITE-ProRule" id="PRU00283"/>
    </source>
</evidence>
<dbReference type="GeneID" id="110789723"/>
<name>A0ABM3RN05_SPIOL</name>